<proteinExistence type="predicted"/>
<dbReference type="Pfam" id="PF13411">
    <property type="entry name" value="MerR_1"/>
    <property type="match status" value="1"/>
</dbReference>
<evidence type="ECO:0000256" key="6">
    <source>
        <dbReference type="ARBA" id="ARBA00031472"/>
    </source>
</evidence>
<dbReference type="Gene3D" id="1.10.1660.10">
    <property type="match status" value="1"/>
</dbReference>
<reference evidence="9 10" key="1">
    <citation type="submission" date="2022-02" db="EMBL/GenBank/DDBJ databases">
        <title>The genome sequence of Shewanella sp. 3B26.</title>
        <authorList>
            <person name="Du J."/>
        </authorList>
    </citation>
    <scope>NUCLEOTIDE SEQUENCE [LARGE SCALE GENOMIC DNA]</scope>
    <source>
        <strain evidence="9 10">3B26</strain>
    </source>
</reference>
<evidence type="ECO:0000259" key="8">
    <source>
        <dbReference type="PROSITE" id="PS50937"/>
    </source>
</evidence>
<name>A0AAJ1BKN4_9GAMM</name>
<dbReference type="PRINTS" id="PR00040">
    <property type="entry name" value="HTHMERR"/>
</dbReference>
<comment type="caution">
    <text evidence="9">The sequence shown here is derived from an EMBL/GenBank/DDBJ whole genome shotgun (WGS) entry which is preliminary data.</text>
</comment>
<dbReference type="PROSITE" id="PS50937">
    <property type="entry name" value="HTH_MERR_2"/>
    <property type="match status" value="1"/>
</dbReference>
<dbReference type="SUPFAM" id="SSF46955">
    <property type="entry name" value="Putative DNA-binding domain"/>
    <property type="match status" value="1"/>
</dbReference>
<feature type="domain" description="HTH merR-type" evidence="8">
    <location>
        <begin position="1"/>
        <end position="68"/>
    </location>
</feature>
<dbReference type="PANTHER" id="PTHR30204">
    <property type="entry name" value="REDOX-CYCLING DRUG-SENSING TRANSCRIPTIONAL ACTIVATOR SOXR"/>
    <property type="match status" value="1"/>
</dbReference>
<dbReference type="SMART" id="SM00422">
    <property type="entry name" value="HTH_MERR"/>
    <property type="match status" value="1"/>
</dbReference>
<dbReference type="EMBL" id="JAKUDL010000012">
    <property type="protein sequence ID" value="MCH4296573.1"/>
    <property type="molecule type" value="Genomic_DNA"/>
</dbReference>
<gene>
    <name evidence="9" type="ORF">MJ923_19895</name>
</gene>
<organism evidence="9 10">
    <name type="scientific">Shewanella zhuhaiensis</name>
    <dbReference type="NCBI Taxonomy" id="2919576"/>
    <lineage>
        <taxon>Bacteria</taxon>
        <taxon>Pseudomonadati</taxon>
        <taxon>Pseudomonadota</taxon>
        <taxon>Gammaproteobacteria</taxon>
        <taxon>Alteromonadales</taxon>
        <taxon>Shewanellaceae</taxon>
        <taxon>Shewanella</taxon>
    </lineage>
</organism>
<dbReference type="RefSeq" id="WP_240592580.1">
    <property type="nucleotide sequence ID" value="NZ_JAKUDL010000012.1"/>
</dbReference>
<dbReference type="Proteomes" id="UP001297581">
    <property type="component" value="Unassembled WGS sequence"/>
</dbReference>
<keyword evidence="4 9" id="KW-0238">DNA-binding</keyword>
<comment type="subunit">
    <text evidence="1">Homodimer.</text>
</comment>
<protein>
    <recommendedName>
        <fullName evidence="2">HTH-type transcriptional regulator CueR</fullName>
    </recommendedName>
    <alternativeName>
        <fullName evidence="7">Copper efflux regulator</fullName>
    </alternativeName>
    <alternativeName>
        <fullName evidence="6">Copper export regulator</fullName>
    </alternativeName>
</protein>
<sequence length="129" mass="14246">MKIGDVARITGLSVKSIRYYHDIGLVTANRSDNGYRVYDKATLESLRFVHQCREMGFSIDECRSLLALQQNPARAAGEVKALAEVHLSTLADKIRRMQALHKQLGELVSQCQGGEQSNCPILASLATDN</sequence>
<evidence type="ECO:0000256" key="7">
    <source>
        <dbReference type="ARBA" id="ARBA00032335"/>
    </source>
</evidence>
<dbReference type="InterPro" id="IPR000551">
    <property type="entry name" value="MerR-type_HTH_dom"/>
</dbReference>
<dbReference type="PANTHER" id="PTHR30204:SF16">
    <property type="entry name" value="HTH-TYPE TRANSCRIPTIONAL REGULATOR CUER"/>
    <property type="match status" value="1"/>
</dbReference>
<keyword evidence="3" id="KW-0186">Copper</keyword>
<dbReference type="InterPro" id="IPR047057">
    <property type="entry name" value="MerR_fam"/>
</dbReference>
<keyword evidence="5" id="KW-0010">Activator</keyword>
<evidence type="ECO:0000256" key="5">
    <source>
        <dbReference type="ARBA" id="ARBA00023159"/>
    </source>
</evidence>
<evidence type="ECO:0000313" key="10">
    <source>
        <dbReference type="Proteomes" id="UP001297581"/>
    </source>
</evidence>
<dbReference type="GO" id="GO:0003677">
    <property type="term" value="F:DNA binding"/>
    <property type="evidence" value="ECO:0007669"/>
    <property type="project" value="UniProtKB-KW"/>
</dbReference>
<accession>A0AAJ1BKN4</accession>
<evidence type="ECO:0000256" key="4">
    <source>
        <dbReference type="ARBA" id="ARBA00023125"/>
    </source>
</evidence>
<keyword evidence="10" id="KW-1185">Reference proteome</keyword>
<evidence type="ECO:0000256" key="2">
    <source>
        <dbReference type="ARBA" id="ARBA00017250"/>
    </source>
</evidence>
<evidence type="ECO:0000256" key="3">
    <source>
        <dbReference type="ARBA" id="ARBA00023008"/>
    </source>
</evidence>
<dbReference type="GO" id="GO:0003700">
    <property type="term" value="F:DNA-binding transcription factor activity"/>
    <property type="evidence" value="ECO:0007669"/>
    <property type="project" value="InterPro"/>
</dbReference>
<evidence type="ECO:0000313" key="9">
    <source>
        <dbReference type="EMBL" id="MCH4296573.1"/>
    </source>
</evidence>
<dbReference type="AlphaFoldDB" id="A0AAJ1BKN4"/>
<dbReference type="InterPro" id="IPR009061">
    <property type="entry name" value="DNA-bd_dom_put_sf"/>
</dbReference>
<evidence type="ECO:0000256" key="1">
    <source>
        <dbReference type="ARBA" id="ARBA00011738"/>
    </source>
</evidence>